<feature type="domain" description="ApeI dehydratase-like" evidence="9">
    <location>
        <begin position="451"/>
        <end position="545"/>
    </location>
</feature>
<dbReference type="InterPro" id="IPR050237">
    <property type="entry name" value="ATP-dep_AMP-bd_enzyme"/>
</dbReference>
<dbReference type="PANTHER" id="PTHR43767">
    <property type="entry name" value="LONG-CHAIN-FATTY-ACID--COA LIGASE"/>
    <property type="match status" value="1"/>
</dbReference>
<dbReference type="HOGENOM" id="CLU_026234_1_0_5"/>
<feature type="domain" description="AMP-binding enzyme C-terminal" evidence="8">
    <location>
        <begin position="347"/>
        <end position="428"/>
    </location>
</feature>
<dbReference type="OrthoDB" id="9787658at2"/>
<dbReference type="EMBL" id="CP000774">
    <property type="protein sequence ID" value="ABS63111.1"/>
    <property type="molecule type" value="Genomic_DNA"/>
</dbReference>
<dbReference type="InterPro" id="IPR000873">
    <property type="entry name" value="AMP-dep_synth/lig_dom"/>
</dbReference>
<dbReference type="STRING" id="402881.Plav_1491"/>
<evidence type="ECO:0000256" key="1">
    <source>
        <dbReference type="ARBA" id="ARBA00004170"/>
    </source>
</evidence>
<evidence type="ECO:0000259" key="9">
    <source>
        <dbReference type="Pfam" id="PF22818"/>
    </source>
</evidence>
<evidence type="ECO:0000256" key="3">
    <source>
        <dbReference type="ARBA" id="ARBA00022598"/>
    </source>
</evidence>
<dbReference type="RefSeq" id="WP_012110395.1">
    <property type="nucleotide sequence ID" value="NC_009719.1"/>
</dbReference>
<dbReference type="GO" id="GO:0004467">
    <property type="term" value="F:long-chain fatty acid-CoA ligase activity"/>
    <property type="evidence" value="ECO:0007669"/>
    <property type="project" value="UniProtKB-EC"/>
</dbReference>
<dbReference type="InterPro" id="IPR054545">
    <property type="entry name" value="ApeI-like"/>
</dbReference>
<dbReference type="PANTHER" id="PTHR43767:SF8">
    <property type="entry name" value="LONG-CHAIN-FATTY-ACID--COA LIGASE"/>
    <property type="match status" value="1"/>
</dbReference>
<dbReference type="GO" id="GO:0016020">
    <property type="term" value="C:membrane"/>
    <property type="evidence" value="ECO:0007669"/>
    <property type="project" value="UniProtKB-SubCell"/>
</dbReference>
<reference evidence="10 11" key="1">
    <citation type="journal article" date="2011" name="Stand. Genomic Sci.">
        <title>Complete genome sequence of Parvibaculum lavamentivorans type strain (DS-1(T)).</title>
        <authorList>
            <person name="Schleheck D."/>
            <person name="Weiss M."/>
            <person name="Pitluck S."/>
            <person name="Bruce D."/>
            <person name="Land M.L."/>
            <person name="Han S."/>
            <person name="Saunders E."/>
            <person name="Tapia R."/>
            <person name="Detter C."/>
            <person name="Brettin T."/>
            <person name="Han J."/>
            <person name="Woyke T."/>
            <person name="Goodwin L."/>
            <person name="Pennacchio L."/>
            <person name="Nolan M."/>
            <person name="Cook A.M."/>
            <person name="Kjelleberg S."/>
            <person name="Thomas T."/>
        </authorList>
    </citation>
    <scope>NUCLEOTIDE SEQUENCE [LARGE SCALE GENOMIC DNA]</scope>
    <source>
        <strain evidence="11">DS-1 / DSM 13023 / NCIMB 13966</strain>
    </source>
</reference>
<dbReference type="Gene3D" id="3.40.50.12780">
    <property type="entry name" value="N-terminal domain of ligase-like"/>
    <property type="match status" value="1"/>
</dbReference>
<dbReference type="eggNOG" id="COG0764">
    <property type="taxonomic scope" value="Bacteria"/>
</dbReference>
<dbReference type="EC" id="6.2.1.3" evidence="4"/>
<accession>A7HT78</accession>
<evidence type="ECO:0000259" key="7">
    <source>
        <dbReference type="Pfam" id="PF00501"/>
    </source>
</evidence>
<keyword evidence="11" id="KW-1185">Reference proteome</keyword>
<dbReference type="InterPro" id="IPR025110">
    <property type="entry name" value="AMP-bd_C"/>
</dbReference>
<name>A7HT78_PARL1</name>
<dbReference type="InterPro" id="IPR045851">
    <property type="entry name" value="AMP-bd_C_sf"/>
</dbReference>
<dbReference type="Gene3D" id="3.30.300.30">
    <property type="match status" value="1"/>
</dbReference>
<evidence type="ECO:0000256" key="4">
    <source>
        <dbReference type="ARBA" id="ARBA00026121"/>
    </source>
</evidence>
<keyword evidence="3 10" id="KW-0436">Ligase</keyword>
<dbReference type="SUPFAM" id="SSF56801">
    <property type="entry name" value="Acetyl-CoA synthetase-like"/>
    <property type="match status" value="1"/>
</dbReference>
<sequence>MMESLWHFLSTAAPETLVATDGKRAATAGRIRAAARRVTEYLGAGEAPVVLYCEDAANFIAGFAGALAAGREVRLPGHAAPDYLREIGAGGAAFVSDLYGVNAIPASVCVPDEADAVLPPLPDGRVSFFTSGSSGEPKLCMKSLHQLAAEVEVLRRQWGAPDGAVAGTVSHQHIYGMLFRVLWPLSSGARIFSPQLETWEAVAAWLEPGGVIVSSPAHLSRIPAAVHLPVVPAAIFSSGGPLSLQDAQNAGAQFGVIPVEVLGSTETGGVAWRQQSAAGIPWTPMPEVEIRSDDEGALAVRSPFTGHEGFLSMGDAVEISEDGRFVLKGRLDRIVKVEGKRVSLPRVEDVLKSQPEVSDAAAIDLPARQGALGAAVVLTAEGDALLARMGRFRFSRHLRTALKSRLESMEQPRYWRFISRLPENAQGKRVAADLRALFVSPELPEIDASDVDGDSARFDLRLQPDLRWFEGHFPDQPILPGVAQLHIAAKFAERIWGSVFDGREMSRIKFKRVMQPEERISLALERSGSRLDFKYSIDGEVVASGTLRSDP</sequence>
<organism evidence="10 11">
    <name type="scientific">Parvibaculum lavamentivorans (strain DS-1 / DSM 13023 / NCIMB 13966)</name>
    <dbReference type="NCBI Taxonomy" id="402881"/>
    <lineage>
        <taxon>Bacteria</taxon>
        <taxon>Pseudomonadati</taxon>
        <taxon>Pseudomonadota</taxon>
        <taxon>Alphaproteobacteria</taxon>
        <taxon>Hyphomicrobiales</taxon>
        <taxon>Parvibaculaceae</taxon>
        <taxon>Parvibaculum</taxon>
    </lineage>
</organism>
<evidence type="ECO:0000256" key="5">
    <source>
        <dbReference type="ARBA" id="ARBA00039545"/>
    </source>
</evidence>
<evidence type="ECO:0000259" key="8">
    <source>
        <dbReference type="Pfam" id="PF13193"/>
    </source>
</evidence>
<evidence type="ECO:0000256" key="2">
    <source>
        <dbReference type="ARBA" id="ARBA00005005"/>
    </source>
</evidence>
<dbReference type="eggNOG" id="COG0318">
    <property type="taxonomic scope" value="Bacteria"/>
</dbReference>
<comment type="subcellular location">
    <subcellularLocation>
        <location evidence="1">Membrane</location>
        <topology evidence="1">Peripheral membrane protein</topology>
    </subcellularLocation>
</comment>
<dbReference type="Pfam" id="PF00501">
    <property type="entry name" value="AMP-binding"/>
    <property type="match status" value="1"/>
</dbReference>
<evidence type="ECO:0000256" key="6">
    <source>
        <dbReference type="ARBA" id="ARBA00042773"/>
    </source>
</evidence>
<proteinExistence type="predicted"/>
<comment type="pathway">
    <text evidence="2">Lipid metabolism; fatty acid beta-oxidation.</text>
</comment>
<dbReference type="Pfam" id="PF13193">
    <property type="entry name" value="AMP-binding_C"/>
    <property type="match status" value="1"/>
</dbReference>
<dbReference type="KEGG" id="pla:Plav_1491"/>
<dbReference type="InterPro" id="IPR042099">
    <property type="entry name" value="ANL_N_sf"/>
</dbReference>
<dbReference type="AlphaFoldDB" id="A7HT78"/>
<dbReference type="Proteomes" id="UP000006377">
    <property type="component" value="Chromosome"/>
</dbReference>
<gene>
    <name evidence="10" type="ordered locus">Plav_1491</name>
</gene>
<dbReference type="Gene3D" id="3.10.129.10">
    <property type="entry name" value="Hotdog Thioesterase"/>
    <property type="match status" value="1"/>
</dbReference>
<protein>
    <recommendedName>
        <fullName evidence="5">Long-chain-fatty-acid--CoA ligase</fullName>
        <ecNumber evidence="4">6.2.1.3</ecNumber>
    </recommendedName>
    <alternativeName>
        <fullName evidence="6">Long-chain acyl-CoA synthetase</fullName>
    </alternativeName>
</protein>
<dbReference type="InterPro" id="IPR029069">
    <property type="entry name" value="HotDog_dom_sf"/>
</dbReference>
<dbReference type="Pfam" id="PF22818">
    <property type="entry name" value="ApeI-like"/>
    <property type="match status" value="1"/>
</dbReference>
<feature type="domain" description="AMP-dependent synthetase/ligase" evidence="7">
    <location>
        <begin position="126"/>
        <end position="296"/>
    </location>
</feature>
<evidence type="ECO:0000313" key="11">
    <source>
        <dbReference type="Proteomes" id="UP000006377"/>
    </source>
</evidence>
<dbReference type="SUPFAM" id="SSF54637">
    <property type="entry name" value="Thioesterase/thiol ester dehydrase-isomerase"/>
    <property type="match status" value="1"/>
</dbReference>
<evidence type="ECO:0000313" key="10">
    <source>
        <dbReference type="EMBL" id="ABS63111.1"/>
    </source>
</evidence>